<keyword evidence="2" id="KW-1185">Reference proteome</keyword>
<reference evidence="1 2" key="1">
    <citation type="submission" date="2023-11" db="EMBL/GenBank/DDBJ databases">
        <title>Lentzea sokolovensis, sp. nov., Lentzea kristufkii, sp. nov., and Lentzea miocenensis, sp. nov., rare actinobacteria from Sokolov Coal Basin, Miocene lacustrine sediment, Czech Republic.</title>
        <authorList>
            <person name="Lara A."/>
            <person name="Kotroba L."/>
            <person name="Nouioui I."/>
            <person name="Neumann-Schaal M."/>
            <person name="Mast Y."/>
            <person name="Chronakova A."/>
        </authorList>
    </citation>
    <scope>NUCLEOTIDE SEQUENCE [LARGE SCALE GENOMIC DNA]</scope>
    <source>
        <strain evidence="1 2">BCCO 10_0061</strain>
    </source>
</reference>
<sequence length="74" mass="8005">MHAPRTLVGEHPLVLLAHGCWKPGAHDQWPCPAGDAFPSHRGYDYLAEELARQGFVVVPVSVNGVDVVTHQPIG</sequence>
<reference evidence="1 2" key="2">
    <citation type="submission" date="2023-11" db="EMBL/GenBank/DDBJ databases">
        <authorList>
            <person name="Lara A.C."/>
            <person name="Chronakova A."/>
        </authorList>
    </citation>
    <scope>NUCLEOTIDE SEQUENCE [LARGE SCALE GENOMIC DNA]</scope>
    <source>
        <strain evidence="1 2">BCCO 10_0061</strain>
    </source>
</reference>
<protein>
    <recommendedName>
        <fullName evidence="3">Alpha/beta hydrolase</fullName>
    </recommendedName>
</protein>
<proteinExistence type="predicted"/>
<dbReference type="Gene3D" id="3.40.50.1820">
    <property type="entry name" value="alpha/beta hydrolase"/>
    <property type="match status" value="1"/>
</dbReference>
<dbReference type="RefSeq" id="WP_319973056.1">
    <property type="nucleotide sequence ID" value="NZ_JAXAVU010000001.1"/>
</dbReference>
<comment type="caution">
    <text evidence="1">The sequence shown here is derived from an EMBL/GenBank/DDBJ whole genome shotgun (WGS) entry which is preliminary data.</text>
</comment>
<accession>A0ABU4UPF7</accession>
<dbReference type="EMBL" id="JAXAVU010000001">
    <property type="protein sequence ID" value="MDX8140703.1"/>
    <property type="molecule type" value="Genomic_DNA"/>
</dbReference>
<evidence type="ECO:0008006" key="3">
    <source>
        <dbReference type="Google" id="ProtNLM"/>
    </source>
</evidence>
<dbReference type="Proteomes" id="UP001285352">
    <property type="component" value="Unassembled WGS sequence"/>
</dbReference>
<gene>
    <name evidence="1" type="ORF">SK854_01175</name>
</gene>
<evidence type="ECO:0000313" key="2">
    <source>
        <dbReference type="Proteomes" id="UP001285352"/>
    </source>
</evidence>
<organism evidence="1 2">
    <name type="scientific">Lentzea sokolovensis</name>
    <dbReference type="NCBI Taxonomy" id="3095429"/>
    <lineage>
        <taxon>Bacteria</taxon>
        <taxon>Bacillati</taxon>
        <taxon>Actinomycetota</taxon>
        <taxon>Actinomycetes</taxon>
        <taxon>Pseudonocardiales</taxon>
        <taxon>Pseudonocardiaceae</taxon>
        <taxon>Lentzea</taxon>
    </lineage>
</organism>
<dbReference type="InterPro" id="IPR029058">
    <property type="entry name" value="AB_hydrolase_fold"/>
</dbReference>
<evidence type="ECO:0000313" key="1">
    <source>
        <dbReference type="EMBL" id="MDX8140703.1"/>
    </source>
</evidence>
<name>A0ABU4UPF7_9PSEU</name>